<name>M0AF43_NATA1</name>
<dbReference type="Proteomes" id="UP000011554">
    <property type="component" value="Unassembled WGS sequence"/>
</dbReference>
<dbReference type="RefSeq" id="WP_006111105.1">
    <property type="nucleotide sequence ID" value="NZ_AOIO01000041.1"/>
</dbReference>
<feature type="transmembrane region" description="Helical" evidence="1">
    <location>
        <begin position="63"/>
        <end position="85"/>
    </location>
</feature>
<feature type="domain" description="Potassium channel" evidence="2">
    <location>
        <begin position="80"/>
        <end position="155"/>
    </location>
</feature>
<dbReference type="InterPro" id="IPR013099">
    <property type="entry name" value="K_chnl_dom"/>
</dbReference>
<evidence type="ECO:0000256" key="1">
    <source>
        <dbReference type="SAM" id="Phobius"/>
    </source>
</evidence>
<keyword evidence="4" id="KW-1185">Reference proteome</keyword>
<dbReference type="eggNOG" id="arCOG01958">
    <property type="taxonomic scope" value="Archaea"/>
</dbReference>
<keyword evidence="1" id="KW-0472">Membrane</keyword>
<accession>M0AF43</accession>
<evidence type="ECO:0000313" key="4">
    <source>
        <dbReference type="Proteomes" id="UP000011554"/>
    </source>
</evidence>
<dbReference type="EMBL" id="AOIO01000041">
    <property type="protein sequence ID" value="ELY97380.1"/>
    <property type="molecule type" value="Genomic_DNA"/>
</dbReference>
<protein>
    <submittedName>
        <fullName evidence="3">Ion transport 2 domain protein</fullName>
    </submittedName>
</protein>
<dbReference type="Pfam" id="PF07885">
    <property type="entry name" value="Ion_trans_2"/>
    <property type="match status" value="1"/>
</dbReference>
<dbReference type="STRING" id="29540.C481_20046"/>
<dbReference type="SUPFAM" id="SSF81324">
    <property type="entry name" value="Voltage-gated potassium channels"/>
    <property type="match status" value="1"/>
</dbReference>
<keyword evidence="1" id="KW-0812">Transmembrane</keyword>
<organism evidence="3 4">
    <name type="scientific">Natrialba asiatica (strain ATCC 700177 / DSM 12278 / JCM 9576 / FERM P-10747 / NBRC 102637 / 172P1)</name>
    <dbReference type="NCBI Taxonomy" id="29540"/>
    <lineage>
        <taxon>Archaea</taxon>
        <taxon>Methanobacteriati</taxon>
        <taxon>Methanobacteriota</taxon>
        <taxon>Stenosarchaea group</taxon>
        <taxon>Halobacteria</taxon>
        <taxon>Halobacteriales</taxon>
        <taxon>Natrialbaceae</taxon>
        <taxon>Natrialba</taxon>
    </lineage>
</organism>
<gene>
    <name evidence="3" type="ORF">C481_20046</name>
</gene>
<keyword evidence="1" id="KW-1133">Transmembrane helix</keyword>
<feature type="transmembrane region" description="Helical" evidence="1">
    <location>
        <begin position="6"/>
        <end position="27"/>
    </location>
</feature>
<evidence type="ECO:0000259" key="2">
    <source>
        <dbReference type="Pfam" id="PF07885"/>
    </source>
</evidence>
<feature type="transmembrane region" description="Helical" evidence="1">
    <location>
        <begin position="105"/>
        <end position="123"/>
    </location>
</feature>
<feature type="transmembrane region" description="Helical" evidence="1">
    <location>
        <begin position="130"/>
        <end position="151"/>
    </location>
</feature>
<sequence length="336" mass="37823">MNVVYLALGVGLLATTVIDIVWTTLWVEGGAGPLTSRLMVWTWRTLRRIGGQNPRLLSLSGPLLFVLTLTIWIVLLWGGWTLVFASAENVLIDTLNRESVSWSDRFYFTGYTIFTLGIGDFVPRTGRWQVVTILATGNGLLFVTLIVTYALSVLEAVTQKRAFASTVSAFGTHSEELVRTSWTGEEFRGLEVPLNTVATQLATLTENHKAYPILHYFHSARPDRSPIVEIVVLDEALTLLRFGVPKRQRPNEITVRNARISVEHYLETLRERFVEPADDLPPAPDLRTLREAGIPTVSDDEFETALDELEARRRLLYGLVDSDAREWPSRRTDRAS</sequence>
<dbReference type="PATRIC" id="fig|29540.5.peg.4080"/>
<comment type="caution">
    <text evidence="3">The sequence shown here is derived from an EMBL/GenBank/DDBJ whole genome shotgun (WGS) entry which is preliminary data.</text>
</comment>
<dbReference type="AlphaFoldDB" id="M0AF43"/>
<dbReference type="Gene3D" id="1.10.287.70">
    <property type="match status" value="1"/>
</dbReference>
<evidence type="ECO:0000313" key="3">
    <source>
        <dbReference type="EMBL" id="ELY97380.1"/>
    </source>
</evidence>
<reference evidence="3 4" key="1">
    <citation type="journal article" date="2014" name="PLoS Genet.">
        <title>Phylogenetically driven sequencing of extremely halophilic archaea reveals strategies for static and dynamic osmo-response.</title>
        <authorList>
            <person name="Becker E.A."/>
            <person name="Seitzer P.M."/>
            <person name="Tritt A."/>
            <person name="Larsen D."/>
            <person name="Krusor M."/>
            <person name="Yao A.I."/>
            <person name="Wu D."/>
            <person name="Madern D."/>
            <person name="Eisen J.A."/>
            <person name="Darling A.E."/>
            <person name="Facciotti M.T."/>
        </authorList>
    </citation>
    <scope>NUCLEOTIDE SEQUENCE [LARGE SCALE GENOMIC DNA]</scope>
    <source>
        <strain evidence="3 4">DSM 12278</strain>
    </source>
</reference>
<dbReference type="OrthoDB" id="263876at2157"/>
<proteinExistence type="predicted"/>